<protein>
    <submittedName>
        <fullName evidence="1">Uncharacterized protein</fullName>
    </submittedName>
</protein>
<accession>A0A2I0VR15</accession>
<organism evidence="1 2">
    <name type="scientific">Dendrobium catenatum</name>
    <dbReference type="NCBI Taxonomy" id="906689"/>
    <lineage>
        <taxon>Eukaryota</taxon>
        <taxon>Viridiplantae</taxon>
        <taxon>Streptophyta</taxon>
        <taxon>Embryophyta</taxon>
        <taxon>Tracheophyta</taxon>
        <taxon>Spermatophyta</taxon>
        <taxon>Magnoliopsida</taxon>
        <taxon>Liliopsida</taxon>
        <taxon>Asparagales</taxon>
        <taxon>Orchidaceae</taxon>
        <taxon>Epidendroideae</taxon>
        <taxon>Malaxideae</taxon>
        <taxon>Dendrobiinae</taxon>
        <taxon>Dendrobium</taxon>
    </lineage>
</organism>
<proteinExistence type="predicted"/>
<name>A0A2I0VR15_9ASPA</name>
<reference evidence="1 2" key="2">
    <citation type="journal article" date="2017" name="Nature">
        <title>The Apostasia genome and the evolution of orchids.</title>
        <authorList>
            <person name="Zhang G.Q."/>
            <person name="Liu K.W."/>
            <person name="Li Z."/>
            <person name="Lohaus R."/>
            <person name="Hsiao Y.Y."/>
            <person name="Niu S.C."/>
            <person name="Wang J.Y."/>
            <person name="Lin Y.C."/>
            <person name="Xu Q."/>
            <person name="Chen L.J."/>
            <person name="Yoshida K."/>
            <person name="Fujiwara S."/>
            <person name="Wang Z.W."/>
            <person name="Zhang Y.Q."/>
            <person name="Mitsuda N."/>
            <person name="Wang M."/>
            <person name="Liu G.H."/>
            <person name="Pecoraro L."/>
            <person name="Huang H.X."/>
            <person name="Xiao X.J."/>
            <person name="Lin M."/>
            <person name="Wu X.Y."/>
            <person name="Wu W.L."/>
            <person name="Chen Y.Y."/>
            <person name="Chang S.B."/>
            <person name="Sakamoto S."/>
            <person name="Ohme-Takagi M."/>
            <person name="Yagi M."/>
            <person name="Zeng S.J."/>
            <person name="Shen C.Y."/>
            <person name="Yeh C.M."/>
            <person name="Luo Y.B."/>
            <person name="Tsai W.C."/>
            <person name="Van de Peer Y."/>
            <person name="Liu Z.J."/>
        </authorList>
    </citation>
    <scope>NUCLEOTIDE SEQUENCE [LARGE SCALE GENOMIC DNA]</scope>
    <source>
        <tissue evidence="1">The whole plant</tissue>
    </source>
</reference>
<keyword evidence="2" id="KW-1185">Reference proteome</keyword>
<evidence type="ECO:0000313" key="2">
    <source>
        <dbReference type="Proteomes" id="UP000233837"/>
    </source>
</evidence>
<dbReference type="AlphaFoldDB" id="A0A2I0VR15"/>
<gene>
    <name evidence="1" type="ORF">MA16_Dca009179</name>
</gene>
<reference evidence="1 2" key="1">
    <citation type="journal article" date="2016" name="Sci. Rep.">
        <title>The Dendrobium catenatum Lindl. genome sequence provides insights into polysaccharide synthase, floral development and adaptive evolution.</title>
        <authorList>
            <person name="Zhang G.Q."/>
            <person name="Xu Q."/>
            <person name="Bian C."/>
            <person name="Tsai W.C."/>
            <person name="Yeh C.M."/>
            <person name="Liu K.W."/>
            <person name="Yoshida K."/>
            <person name="Zhang L.S."/>
            <person name="Chang S.B."/>
            <person name="Chen F."/>
            <person name="Shi Y."/>
            <person name="Su Y.Y."/>
            <person name="Zhang Y.Q."/>
            <person name="Chen L.J."/>
            <person name="Yin Y."/>
            <person name="Lin M."/>
            <person name="Huang H."/>
            <person name="Deng H."/>
            <person name="Wang Z.W."/>
            <person name="Zhu S.L."/>
            <person name="Zhao X."/>
            <person name="Deng C."/>
            <person name="Niu S.C."/>
            <person name="Huang J."/>
            <person name="Wang M."/>
            <person name="Liu G.H."/>
            <person name="Yang H.J."/>
            <person name="Xiao X.J."/>
            <person name="Hsiao Y.Y."/>
            <person name="Wu W.L."/>
            <person name="Chen Y.Y."/>
            <person name="Mitsuda N."/>
            <person name="Ohme-Takagi M."/>
            <person name="Luo Y.B."/>
            <person name="Van de Peer Y."/>
            <person name="Liu Z.J."/>
        </authorList>
    </citation>
    <scope>NUCLEOTIDE SEQUENCE [LARGE SCALE GENOMIC DNA]</scope>
    <source>
        <tissue evidence="1">The whole plant</tissue>
    </source>
</reference>
<dbReference type="Proteomes" id="UP000233837">
    <property type="component" value="Unassembled WGS sequence"/>
</dbReference>
<evidence type="ECO:0000313" key="1">
    <source>
        <dbReference type="EMBL" id="PKU65850.1"/>
    </source>
</evidence>
<dbReference type="EMBL" id="KZ503304">
    <property type="protein sequence ID" value="PKU65850.1"/>
    <property type="molecule type" value="Genomic_DNA"/>
</dbReference>
<sequence length="67" mass="8038">MRIREDDGEDLDYDFRHFRLRARVFWTTSPEFGKMTEKVLTTMSVIFDYVLGSSGRRSWSSGRRQTR</sequence>